<sequence>MILLATEDPTRTHSWIWPEGYEIYFGGAASIFVFALLFKLAGPTLKKGMSDRTARIQKQLDDAANAMSSAQAEAIRIREAKGDIGSERARLLAEADTQAQQLLVDGRARLEVEIVDLETKAVADNVAASGRIGDELRAEVARLSIAAVDHVVSGSLDAATHQELIENFIVRVGAGR</sequence>
<evidence type="ECO:0000256" key="8">
    <source>
        <dbReference type="ARBA" id="ARBA00023136"/>
    </source>
</evidence>
<dbReference type="EMBL" id="CAEZYY010000015">
    <property type="protein sequence ID" value="CAB4755550.1"/>
    <property type="molecule type" value="Genomic_DNA"/>
</dbReference>
<keyword evidence="4 10" id="KW-0812">Transmembrane</keyword>
<evidence type="ECO:0000256" key="2">
    <source>
        <dbReference type="ARBA" id="ARBA00022448"/>
    </source>
</evidence>
<evidence type="ECO:0000256" key="1">
    <source>
        <dbReference type="ARBA" id="ARBA00004167"/>
    </source>
</evidence>
<evidence type="ECO:0000256" key="5">
    <source>
        <dbReference type="ARBA" id="ARBA00022781"/>
    </source>
</evidence>
<dbReference type="GO" id="GO:0045259">
    <property type="term" value="C:proton-transporting ATP synthase complex"/>
    <property type="evidence" value="ECO:0007669"/>
    <property type="project" value="UniProtKB-KW"/>
</dbReference>
<keyword evidence="7" id="KW-0406">Ion transport</keyword>
<evidence type="ECO:0000313" key="14">
    <source>
        <dbReference type="EMBL" id="CAB5055402.1"/>
    </source>
</evidence>
<evidence type="ECO:0000313" key="13">
    <source>
        <dbReference type="EMBL" id="CAB4867332.1"/>
    </source>
</evidence>
<name>A0A6J6U6F5_9ZZZZ</name>
<dbReference type="EMBL" id="CAEZXX010000098">
    <property type="protein sequence ID" value="CAB4715729.1"/>
    <property type="molecule type" value="Genomic_DNA"/>
</dbReference>
<comment type="subcellular location">
    <subcellularLocation>
        <location evidence="1">Membrane</location>
        <topology evidence="1">Single-pass membrane protein</topology>
    </subcellularLocation>
</comment>
<evidence type="ECO:0000256" key="6">
    <source>
        <dbReference type="ARBA" id="ARBA00022989"/>
    </source>
</evidence>
<keyword evidence="3" id="KW-0138">CF(0)</keyword>
<organism evidence="12">
    <name type="scientific">freshwater metagenome</name>
    <dbReference type="NCBI Taxonomy" id="449393"/>
    <lineage>
        <taxon>unclassified sequences</taxon>
        <taxon>metagenomes</taxon>
        <taxon>ecological metagenomes</taxon>
    </lineage>
</organism>
<gene>
    <name evidence="11" type="ORF">UFOPK2602_01411</name>
    <name evidence="12" type="ORF">UFOPK2806_01291</name>
    <name evidence="13" type="ORF">UFOPK3417_00555</name>
    <name evidence="14" type="ORF">UFOPK4306_00416</name>
</gene>
<comment type="function">
    <text evidence="9">F(1)F(0) ATP synthase produces ATP from ADP in the presence of a proton or sodium gradient. F-type ATPases consist of two structural domains, F(1) containing the extramembraneous catalytic core and F(0) containing the membrane proton channel, linked together by a central stalk and a peripheral stalk. During catalysis, ATP synthesis in the catalytic domain of F(1) is coupled via a rotary mechanism of the central stalk subunits to proton translocation.</text>
</comment>
<protein>
    <submittedName>
        <fullName evidence="12">Unannotated protein</fullName>
    </submittedName>
</protein>
<keyword evidence="5" id="KW-0375">Hydrogen ion transport</keyword>
<evidence type="ECO:0000256" key="3">
    <source>
        <dbReference type="ARBA" id="ARBA00022547"/>
    </source>
</evidence>
<accession>A0A6J6U6F5</accession>
<evidence type="ECO:0000256" key="9">
    <source>
        <dbReference type="ARBA" id="ARBA00025198"/>
    </source>
</evidence>
<keyword evidence="6 10" id="KW-1133">Transmembrane helix</keyword>
<evidence type="ECO:0000313" key="12">
    <source>
        <dbReference type="EMBL" id="CAB4755550.1"/>
    </source>
</evidence>
<dbReference type="EMBL" id="CAFBLR010000036">
    <property type="protein sequence ID" value="CAB4867332.1"/>
    <property type="molecule type" value="Genomic_DNA"/>
</dbReference>
<evidence type="ECO:0000256" key="4">
    <source>
        <dbReference type="ARBA" id="ARBA00022692"/>
    </source>
</evidence>
<keyword evidence="8 10" id="KW-0472">Membrane</keyword>
<evidence type="ECO:0000256" key="10">
    <source>
        <dbReference type="SAM" id="Phobius"/>
    </source>
</evidence>
<dbReference type="Pfam" id="PF00430">
    <property type="entry name" value="ATP-synt_B"/>
    <property type="match status" value="1"/>
</dbReference>
<dbReference type="CDD" id="cd06503">
    <property type="entry name" value="ATP-synt_Fo_b"/>
    <property type="match status" value="1"/>
</dbReference>
<reference evidence="12" key="1">
    <citation type="submission" date="2020-05" db="EMBL/GenBank/DDBJ databases">
        <authorList>
            <person name="Chiriac C."/>
            <person name="Salcher M."/>
            <person name="Ghai R."/>
            <person name="Kavagutti S V."/>
        </authorList>
    </citation>
    <scope>NUCLEOTIDE SEQUENCE</scope>
</reference>
<keyword evidence="2" id="KW-0813">Transport</keyword>
<dbReference type="EMBL" id="CAFBQP010000011">
    <property type="protein sequence ID" value="CAB5055402.1"/>
    <property type="molecule type" value="Genomic_DNA"/>
</dbReference>
<dbReference type="AlphaFoldDB" id="A0A6J6U6F5"/>
<dbReference type="InterPro" id="IPR002146">
    <property type="entry name" value="ATP_synth_b/b'su_bac/chlpt"/>
</dbReference>
<proteinExistence type="predicted"/>
<evidence type="ECO:0000256" key="7">
    <source>
        <dbReference type="ARBA" id="ARBA00023065"/>
    </source>
</evidence>
<dbReference type="GO" id="GO:0015986">
    <property type="term" value="P:proton motive force-driven ATP synthesis"/>
    <property type="evidence" value="ECO:0007669"/>
    <property type="project" value="InterPro"/>
</dbReference>
<evidence type="ECO:0000313" key="11">
    <source>
        <dbReference type="EMBL" id="CAB4715729.1"/>
    </source>
</evidence>
<dbReference type="GO" id="GO:0015078">
    <property type="term" value="F:proton transmembrane transporter activity"/>
    <property type="evidence" value="ECO:0007669"/>
    <property type="project" value="InterPro"/>
</dbReference>
<feature type="transmembrane region" description="Helical" evidence="10">
    <location>
        <begin position="23"/>
        <end position="42"/>
    </location>
</feature>